<comment type="caution">
    <text evidence="1">The sequence shown here is derived from an EMBL/GenBank/DDBJ whole genome shotgun (WGS) entry which is preliminary data.</text>
</comment>
<evidence type="ECO:0000313" key="2">
    <source>
        <dbReference type="Proteomes" id="UP000664779"/>
    </source>
</evidence>
<proteinExistence type="predicted"/>
<dbReference type="AlphaFoldDB" id="A0A939EKW2"/>
<organism evidence="1 2">
    <name type="scientific">Roseibium limicola</name>
    <dbReference type="NCBI Taxonomy" id="2816037"/>
    <lineage>
        <taxon>Bacteria</taxon>
        <taxon>Pseudomonadati</taxon>
        <taxon>Pseudomonadota</taxon>
        <taxon>Alphaproteobacteria</taxon>
        <taxon>Hyphomicrobiales</taxon>
        <taxon>Stappiaceae</taxon>
        <taxon>Roseibium</taxon>
    </lineage>
</organism>
<gene>
    <name evidence="1" type="ORF">J0X15_04555</name>
</gene>
<protein>
    <submittedName>
        <fullName evidence="1">Uncharacterized protein</fullName>
    </submittedName>
</protein>
<dbReference type="Proteomes" id="UP000664779">
    <property type="component" value="Unassembled WGS sequence"/>
</dbReference>
<name>A0A939EKW2_9HYPH</name>
<sequence>MLFSGLLSLPAQAQDELPKPGDTYMISRAFGGVFAGSHKIYNEQMEGLYKVTYCGRAYWVLPYTVAWTQIEVENRRTMKVEYNFGKGWRPLCSNPDQQVSLDDLGIAREAREVIVAYRSMSEDSGRGGGNRFSAIARAFQETPGKSDSAKGSYHAN</sequence>
<reference evidence="1" key="1">
    <citation type="submission" date="2021-03" db="EMBL/GenBank/DDBJ databases">
        <title>Roseibium sp. CAU 1637 isolated from Incheon.</title>
        <authorList>
            <person name="Kim W."/>
        </authorList>
    </citation>
    <scope>NUCLEOTIDE SEQUENCE</scope>
    <source>
        <strain evidence="1">CAU 1637</strain>
    </source>
</reference>
<accession>A0A939EKW2</accession>
<evidence type="ECO:0000313" key="1">
    <source>
        <dbReference type="EMBL" id="MBO0344486.1"/>
    </source>
</evidence>
<keyword evidence="2" id="KW-1185">Reference proteome</keyword>
<dbReference type="EMBL" id="JAFLNF010000002">
    <property type="protein sequence ID" value="MBO0344486.1"/>
    <property type="molecule type" value="Genomic_DNA"/>
</dbReference>